<dbReference type="OrthoDB" id="9782108at2"/>
<dbReference type="InterPro" id="IPR039425">
    <property type="entry name" value="RNA_pol_sigma-70-like"/>
</dbReference>
<evidence type="ECO:0000313" key="8">
    <source>
        <dbReference type="EMBL" id="SHL69130.1"/>
    </source>
</evidence>
<dbReference type="RefSeq" id="WP_083549846.1">
    <property type="nucleotide sequence ID" value="NZ_FRBL01000004.1"/>
</dbReference>
<comment type="similarity">
    <text evidence="1">Belongs to the sigma-70 factor family. ECF subfamily.</text>
</comment>
<dbReference type="GO" id="GO:0003677">
    <property type="term" value="F:DNA binding"/>
    <property type="evidence" value="ECO:0007669"/>
    <property type="project" value="UniProtKB-KW"/>
</dbReference>
<evidence type="ECO:0000313" key="9">
    <source>
        <dbReference type="Proteomes" id="UP000184420"/>
    </source>
</evidence>
<evidence type="ECO:0000256" key="3">
    <source>
        <dbReference type="ARBA" id="ARBA00023082"/>
    </source>
</evidence>
<dbReference type="STRING" id="1419482.SAMN05444266_104420"/>
<dbReference type="CDD" id="cd06171">
    <property type="entry name" value="Sigma70_r4"/>
    <property type="match status" value="1"/>
</dbReference>
<protein>
    <submittedName>
        <fullName evidence="8">RNA polymerase sigma-70 factor, ECF subfamily</fullName>
    </submittedName>
</protein>
<keyword evidence="5" id="KW-0804">Transcription</keyword>
<evidence type="ECO:0000259" key="7">
    <source>
        <dbReference type="Pfam" id="PF08281"/>
    </source>
</evidence>
<dbReference type="Proteomes" id="UP000184420">
    <property type="component" value="Unassembled WGS sequence"/>
</dbReference>
<proteinExistence type="inferred from homology"/>
<evidence type="ECO:0000256" key="5">
    <source>
        <dbReference type="ARBA" id="ARBA00023163"/>
    </source>
</evidence>
<name>A0A1M7CPR4_9BACT</name>
<keyword evidence="3" id="KW-0731">Sigma factor</keyword>
<dbReference type="Pfam" id="PF04542">
    <property type="entry name" value="Sigma70_r2"/>
    <property type="match status" value="1"/>
</dbReference>
<dbReference type="PANTHER" id="PTHR43133">
    <property type="entry name" value="RNA POLYMERASE ECF-TYPE SIGMA FACTO"/>
    <property type="match status" value="1"/>
</dbReference>
<dbReference type="InterPro" id="IPR036388">
    <property type="entry name" value="WH-like_DNA-bd_sf"/>
</dbReference>
<dbReference type="EMBL" id="FRBL01000004">
    <property type="protein sequence ID" value="SHL69130.1"/>
    <property type="molecule type" value="Genomic_DNA"/>
</dbReference>
<evidence type="ECO:0000256" key="4">
    <source>
        <dbReference type="ARBA" id="ARBA00023125"/>
    </source>
</evidence>
<dbReference type="InterPro" id="IPR014284">
    <property type="entry name" value="RNA_pol_sigma-70_dom"/>
</dbReference>
<keyword evidence="9" id="KW-1185">Reference proteome</keyword>
<sequence length="195" mass="22601">MPGTALHMNEEKANDSLSPKNWVKRYADDFFRFAMTRVSDKILAQDLVQDTFLSALQSAAQFKGQSSERNWLMAILKNKIIDHYRRQGKVGTLVSLDDGDSFFDEKGHWRKDAAPQQWPDSWQAPGEQTEFLRVLQECIHKLNGMGQAVVNLKYLQEKNSKEICKELSITASNYWVLMHRAKLHLRSCLDKNWLK</sequence>
<dbReference type="Pfam" id="PF08281">
    <property type="entry name" value="Sigma70_r4_2"/>
    <property type="match status" value="1"/>
</dbReference>
<dbReference type="PANTHER" id="PTHR43133:SF8">
    <property type="entry name" value="RNA POLYMERASE SIGMA FACTOR HI_1459-RELATED"/>
    <property type="match status" value="1"/>
</dbReference>
<dbReference type="Gene3D" id="1.10.1740.10">
    <property type="match status" value="1"/>
</dbReference>
<organism evidence="8 9">
    <name type="scientific">Chitinophaga jiangningensis</name>
    <dbReference type="NCBI Taxonomy" id="1419482"/>
    <lineage>
        <taxon>Bacteria</taxon>
        <taxon>Pseudomonadati</taxon>
        <taxon>Bacteroidota</taxon>
        <taxon>Chitinophagia</taxon>
        <taxon>Chitinophagales</taxon>
        <taxon>Chitinophagaceae</taxon>
        <taxon>Chitinophaga</taxon>
    </lineage>
</organism>
<dbReference type="InterPro" id="IPR007627">
    <property type="entry name" value="RNA_pol_sigma70_r2"/>
</dbReference>
<dbReference type="InterPro" id="IPR013324">
    <property type="entry name" value="RNA_pol_sigma_r3/r4-like"/>
</dbReference>
<accession>A0A1M7CPR4</accession>
<keyword evidence="4" id="KW-0238">DNA-binding</keyword>
<feature type="domain" description="RNA polymerase sigma-70 region 2" evidence="6">
    <location>
        <begin position="23"/>
        <end position="89"/>
    </location>
</feature>
<dbReference type="InterPro" id="IPR013249">
    <property type="entry name" value="RNA_pol_sigma70_r4_t2"/>
</dbReference>
<evidence type="ECO:0000259" key="6">
    <source>
        <dbReference type="Pfam" id="PF04542"/>
    </source>
</evidence>
<dbReference type="GO" id="GO:0006352">
    <property type="term" value="P:DNA-templated transcription initiation"/>
    <property type="evidence" value="ECO:0007669"/>
    <property type="project" value="InterPro"/>
</dbReference>
<dbReference type="GO" id="GO:0016987">
    <property type="term" value="F:sigma factor activity"/>
    <property type="evidence" value="ECO:0007669"/>
    <property type="project" value="UniProtKB-KW"/>
</dbReference>
<dbReference type="SUPFAM" id="SSF88659">
    <property type="entry name" value="Sigma3 and sigma4 domains of RNA polymerase sigma factors"/>
    <property type="match status" value="1"/>
</dbReference>
<reference evidence="8 9" key="1">
    <citation type="submission" date="2016-11" db="EMBL/GenBank/DDBJ databases">
        <authorList>
            <person name="Jaros S."/>
            <person name="Januszkiewicz K."/>
            <person name="Wedrychowicz H."/>
        </authorList>
    </citation>
    <scope>NUCLEOTIDE SEQUENCE [LARGE SCALE GENOMIC DNA]</scope>
    <source>
        <strain evidence="8 9">DSM 27406</strain>
    </source>
</reference>
<dbReference type="AlphaFoldDB" id="A0A1M7CPR4"/>
<dbReference type="Gene3D" id="1.10.10.10">
    <property type="entry name" value="Winged helix-like DNA-binding domain superfamily/Winged helix DNA-binding domain"/>
    <property type="match status" value="1"/>
</dbReference>
<keyword evidence="2" id="KW-0805">Transcription regulation</keyword>
<dbReference type="NCBIfam" id="TIGR02937">
    <property type="entry name" value="sigma70-ECF"/>
    <property type="match status" value="1"/>
</dbReference>
<dbReference type="SUPFAM" id="SSF88946">
    <property type="entry name" value="Sigma2 domain of RNA polymerase sigma factors"/>
    <property type="match status" value="1"/>
</dbReference>
<feature type="domain" description="RNA polymerase sigma factor 70 region 4 type 2" evidence="7">
    <location>
        <begin position="133"/>
        <end position="185"/>
    </location>
</feature>
<evidence type="ECO:0000256" key="1">
    <source>
        <dbReference type="ARBA" id="ARBA00010641"/>
    </source>
</evidence>
<dbReference type="InterPro" id="IPR013325">
    <property type="entry name" value="RNA_pol_sigma_r2"/>
</dbReference>
<evidence type="ECO:0000256" key="2">
    <source>
        <dbReference type="ARBA" id="ARBA00023015"/>
    </source>
</evidence>
<gene>
    <name evidence="8" type="ORF">SAMN05444266_104420</name>
</gene>